<protein>
    <submittedName>
        <fullName evidence="6">SdiA-regulated</fullName>
    </submittedName>
</protein>
<organism evidence="6 7">
    <name type="scientific">Olivibacter domesticus</name>
    <name type="common">Pseudosphingobacterium domesticum</name>
    <dbReference type="NCBI Taxonomy" id="407022"/>
    <lineage>
        <taxon>Bacteria</taxon>
        <taxon>Pseudomonadati</taxon>
        <taxon>Bacteroidota</taxon>
        <taxon>Sphingobacteriia</taxon>
        <taxon>Sphingobacteriales</taxon>
        <taxon>Sphingobacteriaceae</taxon>
        <taxon>Olivibacter</taxon>
    </lineage>
</organism>
<evidence type="ECO:0000256" key="4">
    <source>
        <dbReference type="ARBA" id="ARBA00023136"/>
    </source>
</evidence>
<sequence length="286" mass="31976">MKLLFTLYIALFTCFACAQKKEKSYDAPNGYDFSNPEKFTLSEDLQEISGITFEKGNPDLLFAQQDEEGKLFYFKPGDNTQQSVVFGKKGDYEDLAVTNNFVVMLRSDGSLFTFPLSSIKQETVEAKHWKDLLPKGEYEGLAATDQDSLLYVLCKQCNIDKKTSKTTGYILKIAAGNVRNNGSTFTIDNDAISKKHDLKGKAFRPSALTKNLKTNEWFILSSVNSVLVVTDPQWQIKAAYPLDPKLFNQPEGIAFDKAGNLYISNEAGDPTGNATLLKFSFDENKK</sequence>
<dbReference type="InterPro" id="IPR011042">
    <property type="entry name" value="6-blade_b-propeller_TolB-like"/>
</dbReference>
<keyword evidence="3" id="KW-1003">Cell membrane</keyword>
<dbReference type="RefSeq" id="WP_093332675.1">
    <property type="nucleotide sequence ID" value="NZ_FOAF01000015.1"/>
</dbReference>
<keyword evidence="7" id="KW-1185">Reference proteome</keyword>
<dbReference type="SUPFAM" id="SSF101898">
    <property type="entry name" value="NHL repeat"/>
    <property type="match status" value="1"/>
</dbReference>
<reference evidence="7" key="1">
    <citation type="submission" date="2016-10" db="EMBL/GenBank/DDBJ databases">
        <authorList>
            <person name="Varghese N."/>
            <person name="Submissions S."/>
        </authorList>
    </citation>
    <scope>NUCLEOTIDE SEQUENCE [LARGE SCALE GENOMIC DNA]</scope>
    <source>
        <strain evidence="7">DSM 18733</strain>
    </source>
</reference>
<gene>
    <name evidence="6" type="ORF">SAMN05661044_05440</name>
</gene>
<dbReference type="STRING" id="407022.SAMN05661044_05440"/>
<evidence type="ECO:0000256" key="1">
    <source>
        <dbReference type="ARBA" id="ARBA00004236"/>
    </source>
</evidence>
<evidence type="ECO:0000256" key="2">
    <source>
        <dbReference type="ARBA" id="ARBA00009852"/>
    </source>
</evidence>
<dbReference type="InterPro" id="IPR009722">
    <property type="entry name" value="YjiK/CarP"/>
</dbReference>
<evidence type="ECO:0000313" key="6">
    <source>
        <dbReference type="EMBL" id="SEM53869.1"/>
    </source>
</evidence>
<dbReference type="Proteomes" id="UP000199421">
    <property type="component" value="Unassembled WGS sequence"/>
</dbReference>
<feature type="chain" id="PRO_5011760499" evidence="5">
    <location>
        <begin position="19"/>
        <end position="286"/>
    </location>
</feature>
<keyword evidence="5" id="KW-0732">Signal</keyword>
<dbReference type="Gene3D" id="2.120.10.30">
    <property type="entry name" value="TolB, C-terminal domain"/>
    <property type="match status" value="1"/>
</dbReference>
<comment type="subcellular location">
    <subcellularLocation>
        <location evidence="1">Cell membrane</location>
    </subcellularLocation>
</comment>
<proteinExistence type="inferred from homology"/>
<accession>A0A1H7Z8Q1</accession>
<dbReference type="OrthoDB" id="5292493at2"/>
<evidence type="ECO:0000313" key="7">
    <source>
        <dbReference type="Proteomes" id="UP000199421"/>
    </source>
</evidence>
<comment type="similarity">
    <text evidence="2">Belongs to the YjiK family.</text>
</comment>
<dbReference type="Pfam" id="PF06977">
    <property type="entry name" value="SdiA-regulated"/>
    <property type="match status" value="1"/>
</dbReference>
<name>A0A1H7Z8Q1_OLID1</name>
<dbReference type="EMBL" id="FOAF01000015">
    <property type="protein sequence ID" value="SEM53869.1"/>
    <property type="molecule type" value="Genomic_DNA"/>
</dbReference>
<evidence type="ECO:0000256" key="3">
    <source>
        <dbReference type="ARBA" id="ARBA00022475"/>
    </source>
</evidence>
<dbReference type="AlphaFoldDB" id="A0A1H7Z8Q1"/>
<keyword evidence="4" id="KW-0472">Membrane</keyword>
<evidence type="ECO:0000256" key="5">
    <source>
        <dbReference type="SAM" id="SignalP"/>
    </source>
</evidence>
<feature type="signal peptide" evidence="5">
    <location>
        <begin position="1"/>
        <end position="18"/>
    </location>
</feature>
<dbReference type="GO" id="GO:0005886">
    <property type="term" value="C:plasma membrane"/>
    <property type="evidence" value="ECO:0007669"/>
    <property type="project" value="UniProtKB-SubCell"/>
</dbReference>